<protein>
    <submittedName>
        <fullName evidence="1">Uncharacterized protein</fullName>
    </submittedName>
</protein>
<reference evidence="1" key="1">
    <citation type="journal article" date="2022" name="Front. Microbiol.">
        <title>New perspectives on an old grouping: The genomic and phenotypic variability of Oxalobacter formigenes and the implications for calcium oxalate stone prevention.</title>
        <authorList>
            <person name="Chmiel J.A."/>
            <person name="Carr C."/>
            <person name="Stuivenberg G.A."/>
            <person name="Venema R."/>
            <person name="Chanyi R.M."/>
            <person name="Al K.F."/>
            <person name="Giguere D."/>
            <person name="Say H."/>
            <person name="Akouris P.P."/>
            <person name="Dominguez Romero S.A."/>
            <person name="Kwong A."/>
            <person name="Tai V."/>
            <person name="Koval S.F."/>
            <person name="Razvi H."/>
            <person name="Bjazevic J."/>
            <person name="Burton J.P."/>
        </authorList>
    </citation>
    <scope>NUCLEOTIDE SEQUENCE</scope>
    <source>
        <strain evidence="1">WoOx3</strain>
    </source>
</reference>
<evidence type="ECO:0000313" key="1">
    <source>
        <dbReference type="EMBL" id="WAW10408.1"/>
    </source>
</evidence>
<dbReference type="AlphaFoldDB" id="A0A9E9P3U1"/>
<evidence type="ECO:0000313" key="2">
    <source>
        <dbReference type="Proteomes" id="UP001156215"/>
    </source>
</evidence>
<keyword evidence="2" id="KW-1185">Reference proteome</keyword>
<organism evidence="1 2">
    <name type="scientific">Oxalobacter vibrioformis</name>
    <dbReference type="NCBI Taxonomy" id="933080"/>
    <lineage>
        <taxon>Bacteria</taxon>
        <taxon>Pseudomonadati</taxon>
        <taxon>Pseudomonadota</taxon>
        <taxon>Betaproteobacteria</taxon>
        <taxon>Burkholderiales</taxon>
        <taxon>Oxalobacteraceae</taxon>
        <taxon>Oxalobacter</taxon>
    </lineage>
</organism>
<dbReference type="KEGG" id="ovb:NB640_01715"/>
<accession>A0A9E9P3U1</accession>
<dbReference type="Proteomes" id="UP001156215">
    <property type="component" value="Chromosome"/>
</dbReference>
<name>A0A9E9P3U1_9BURK</name>
<dbReference type="EMBL" id="CP098242">
    <property type="protein sequence ID" value="WAW10408.1"/>
    <property type="molecule type" value="Genomic_DNA"/>
</dbReference>
<gene>
    <name evidence="1" type="ORF">NB640_01715</name>
</gene>
<proteinExistence type="predicted"/>
<dbReference type="RefSeq" id="WP_269309420.1">
    <property type="nucleotide sequence ID" value="NZ_CP098242.1"/>
</dbReference>
<sequence>MPAPDNDLFDAVEHLRDALYVIRQQLQLYADLTVHEQAFFVTTRAETFSATMSHLAAQVEDAMEYAEALKRFIPDG</sequence>